<dbReference type="InterPro" id="IPR000515">
    <property type="entry name" value="MetI-like"/>
</dbReference>
<keyword evidence="10" id="KW-1185">Reference proteome</keyword>
<keyword evidence="5 7" id="KW-1133">Transmembrane helix</keyword>
<reference evidence="9 10" key="1">
    <citation type="submission" date="2018-10" db="EMBL/GenBank/DDBJ databases">
        <authorList>
            <person name="Li J."/>
        </authorList>
    </citation>
    <scope>NUCLEOTIDE SEQUENCE [LARGE SCALE GENOMIC DNA]</scope>
    <source>
        <strain evidence="9 10">JCM 11654</strain>
    </source>
</reference>
<dbReference type="EMBL" id="RCUY01000005">
    <property type="protein sequence ID" value="RLP83368.1"/>
    <property type="molecule type" value="Genomic_DNA"/>
</dbReference>
<dbReference type="Gene3D" id="1.10.3720.10">
    <property type="entry name" value="MetI-like"/>
    <property type="match status" value="1"/>
</dbReference>
<dbReference type="Pfam" id="PF00528">
    <property type="entry name" value="BPD_transp_1"/>
    <property type="match status" value="1"/>
</dbReference>
<keyword evidence="4 7" id="KW-0812">Transmembrane</keyword>
<comment type="subcellular location">
    <subcellularLocation>
        <location evidence="1 7">Cell membrane</location>
        <topology evidence="1 7">Multi-pass membrane protein</topology>
    </subcellularLocation>
</comment>
<dbReference type="GO" id="GO:0055085">
    <property type="term" value="P:transmembrane transport"/>
    <property type="evidence" value="ECO:0007669"/>
    <property type="project" value="InterPro"/>
</dbReference>
<proteinExistence type="inferred from homology"/>
<evidence type="ECO:0000256" key="1">
    <source>
        <dbReference type="ARBA" id="ARBA00004651"/>
    </source>
</evidence>
<evidence type="ECO:0000313" key="9">
    <source>
        <dbReference type="EMBL" id="RLP83368.1"/>
    </source>
</evidence>
<dbReference type="PROSITE" id="PS50928">
    <property type="entry name" value="ABC_TM1"/>
    <property type="match status" value="1"/>
</dbReference>
<comment type="caution">
    <text evidence="9">The sequence shown here is derived from an EMBL/GenBank/DDBJ whole genome shotgun (WGS) entry which is preliminary data.</text>
</comment>
<dbReference type="OrthoDB" id="2063054at2"/>
<sequence>MLRTSVAPSDEVFFQGISLLPTGIDLSNYARAWDKGGLGQAVFVGIGTTAGILILQLITCIPAAYVLAKVRLRWSGLALAVVLAAVLIPSQVTLIPTFIGINAAGLADSMSGLILPFMTSAFGIFLLRQQMVSIPDALMEAARTDGLGHVRILTKIVVPIAAPGIAAFSVFSVFTHWNDYLWPLLIARSPELRTPPLALAIFQQADVGFDYSALAAGAVIVTAPVVLLFLFAQKRFVQGMSGAEIPG</sequence>
<feature type="transmembrane region" description="Helical" evidence="7">
    <location>
        <begin position="211"/>
        <end position="232"/>
    </location>
</feature>
<comment type="similarity">
    <text evidence="7">Belongs to the binding-protein-dependent transport system permease family.</text>
</comment>
<feature type="transmembrane region" description="Helical" evidence="7">
    <location>
        <begin position="77"/>
        <end position="101"/>
    </location>
</feature>
<evidence type="ECO:0000256" key="6">
    <source>
        <dbReference type="ARBA" id="ARBA00023136"/>
    </source>
</evidence>
<feature type="domain" description="ABC transmembrane type-1" evidence="8">
    <location>
        <begin position="42"/>
        <end position="232"/>
    </location>
</feature>
<organism evidence="9 10">
    <name type="scientific">Mycetocola lacteus</name>
    <dbReference type="NCBI Taxonomy" id="76637"/>
    <lineage>
        <taxon>Bacteria</taxon>
        <taxon>Bacillati</taxon>
        <taxon>Actinomycetota</taxon>
        <taxon>Actinomycetes</taxon>
        <taxon>Micrococcales</taxon>
        <taxon>Microbacteriaceae</taxon>
        <taxon>Mycetocola</taxon>
    </lineage>
</organism>
<evidence type="ECO:0000313" key="10">
    <source>
        <dbReference type="Proteomes" id="UP000269438"/>
    </source>
</evidence>
<dbReference type="CDD" id="cd06261">
    <property type="entry name" value="TM_PBP2"/>
    <property type="match status" value="1"/>
</dbReference>
<dbReference type="GO" id="GO:0005886">
    <property type="term" value="C:plasma membrane"/>
    <property type="evidence" value="ECO:0007669"/>
    <property type="project" value="UniProtKB-SubCell"/>
</dbReference>
<protein>
    <submittedName>
        <fullName evidence="9">Carbohydrate ABC transporter permease</fullName>
    </submittedName>
</protein>
<dbReference type="InterPro" id="IPR035906">
    <property type="entry name" value="MetI-like_sf"/>
</dbReference>
<keyword evidence="6 7" id="KW-0472">Membrane</keyword>
<evidence type="ECO:0000256" key="3">
    <source>
        <dbReference type="ARBA" id="ARBA00022475"/>
    </source>
</evidence>
<evidence type="ECO:0000259" key="8">
    <source>
        <dbReference type="PROSITE" id="PS50928"/>
    </source>
</evidence>
<evidence type="ECO:0000256" key="7">
    <source>
        <dbReference type="RuleBase" id="RU363032"/>
    </source>
</evidence>
<gene>
    <name evidence="9" type="ORF">D9V34_07375</name>
</gene>
<dbReference type="SUPFAM" id="SSF161098">
    <property type="entry name" value="MetI-like"/>
    <property type="match status" value="1"/>
</dbReference>
<evidence type="ECO:0000256" key="4">
    <source>
        <dbReference type="ARBA" id="ARBA00022692"/>
    </source>
</evidence>
<name>A0A3L7AV38_9MICO</name>
<accession>A0A3L7AV38</accession>
<dbReference type="PANTHER" id="PTHR43744">
    <property type="entry name" value="ABC TRANSPORTER PERMEASE PROTEIN MG189-RELATED-RELATED"/>
    <property type="match status" value="1"/>
</dbReference>
<keyword evidence="3" id="KW-1003">Cell membrane</keyword>
<dbReference type="AlphaFoldDB" id="A0A3L7AV38"/>
<feature type="transmembrane region" description="Helical" evidence="7">
    <location>
        <begin position="152"/>
        <end position="174"/>
    </location>
</feature>
<evidence type="ECO:0000256" key="5">
    <source>
        <dbReference type="ARBA" id="ARBA00022989"/>
    </source>
</evidence>
<feature type="transmembrane region" description="Helical" evidence="7">
    <location>
        <begin position="113"/>
        <end position="131"/>
    </location>
</feature>
<evidence type="ECO:0000256" key="2">
    <source>
        <dbReference type="ARBA" id="ARBA00022448"/>
    </source>
</evidence>
<dbReference type="PANTHER" id="PTHR43744:SF12">
    <property type="entry name" value="ABC TRANSPORTER PERMEASE PROTEIN MG189-RELATED"/>
    <property type="match status" value="1"/>
</dbReference>
<dbReference type="Proteomes" id="UP000269438">
    <property type="component" value="Unassembled WGS sequence"/>
</dbReference>
<feature type="transmembrane region" description="Helical" evidence="7">
    <location>
        <begin position="41"/>
        <end position="65"/>
    </location>
</feature>
<keyword evidence="2 7" id="KW-0813">Transport</keyword>